<accession>A0A6J7WSB1</accession>
<dbReference type="EMBL" id="LR798292">
    <property type="protein sequence ID" value="CAB5220700.1"/>
    <property type="molecule type" value="Genomic_DNA"/>
</dbReference>
<organism evidence="2">
    <name type="scientific">uncultured Caudovirales phage</name>
    <dbReference type="NCBI Taxonomy" id="2100421"/>
    <lineage>
        <taxon>Viruses</taxon>
        <taxon>Duplodnaviria</taxon>
        <taxon>Heunggongvirae</taxon>
        <taxon>Uroviricota</taxon>
        <taxon>Caudoviricetes</taxon>
        <taxon>Peduoviridae</taxon>
        <taxon>Maltschvirus</taxon>
        <taxon>Maltschvirus maltsch</taxon>
    </lineage>
</organism>
<feature type="region of interest" description="Disordered" evidence="1">
    <location>
        <begin position="16"/>
        <end position="38"/>
    </location>
</feature>
<name>A0A6J7WSB1_9CAUD</name>
<protein>
    <submittedName>
        <fullName evidence="2">Uncharacterized protein</fullName>
    </submittedName>
</protein>
<evidence type="ECO:0000256" key="1">
    <source>
        <dbReference type="SAM" id="MobiDB-lite"/>
    </source>
</evidence>
<evidence type="ECO:0000313" key="2">
    <source>
        <dbReference type="EMBL" id="CAB5220700.1"/>
    </source>
</evidence>
<sequence length="556" mass="64123">MGISITKSIATQLSPEGGKLPTFKKSTSSQLSPEGGKLPDIKKINGHKSLVPGYKMQFRYWRDIAKWGRVYPKLSYSLKLPEKHFDSAGIKALAASRKLHWMPYLNYQYDHQNRAYYPFVPDLVSLVIDVDQPLDDVVAAVYWYEKWSFANKYPVSISRSPSGNAHIHVLVDVSTVPYMPNYNCDPEHFEVTDRYKAVKKLRTALYESFCKDTGIEPDWQAASHHHVCVTPLEISQFNAVWTQNKAIKYGDIQKDFFKEAHAAGLERGRLRSGPMGDELQRMFQDPNLLDAVMAYNQSCGVVSCQRRLLKLTIDWMRTKTDTILAHWVNNPKLVYYLKSKDKDISIKKMNVNMEVFGLEEDYYSTYTRLVALYIFSLKLQDPYIYKQRSNLYTRVNIEKKYFKSEFLKLYWYKENISDNVSIGDELAEVCSISSSLGSGNSYSTIKKKLPFLVARYGQKAAEKIMIQAIQQSNANDKRQRENWVRIFSRVIEDSLARAKVTKEKMYVHLQRQANNGDGGFEPKSSGFPRNGFLHHKPAAEYERSRADLFASVQYAY</sequence>
<proteinExistence type="predicted"/>
<gene>
    <name evidence="2" type="ORF">UFOVP244_24</name>
</gene>
<reference evidence="2" key="1">
    <citation type="submission" date="2020-05" db="EMBL/GenBank/DDBJ databases">
        <authorList>
            <person name="Chiriac C."/>
            <person name="Salcher M."/>
            <person name="Ghai R."/>
            <person name="Kavagutti S V."/>
        </authorList>
    </citation>
    <scope>NUCLEOTIDE SEQUENCE</scope>
</reference>